<sequence length="434" mass="46247">IRLTTTGTVALTVPASGTLQIAGDLFLINSGNDPRLVLGDSTSAGNWGAIWWDSSEDSIGIGTEAGGVRTLLISEAGNVLLAGTGQFQFGDAGTHIYQSADSILSYVADGRHEFTGGPVYVGSGSPGHINAATGNLFVADRLEVDGPAYFDDQTYFYGLMDCRNEHIMQFYGGTFGGLYRLGGDGLHFYVYGGAGSAQNRNIIICDYAARLDDYDHFALSPNPTFIVHSLTRAASETDEWWSITHDQTDAVYSVGSGVHKFTGDMLSHGSAKHYFDAGAAIGTEYITSAADTYIDIHWADTDSGCRFYSGANLLLTVKRLVAGFPTMTQLTAPVRLSFWAGATQVAYVDANVFGLYKTMQTLAASYWWMSQDIAGANGYLFFGAGGDVGCGYTGAHFVIDPNRVGTGWLYVGVSGEDEAAAGKWHTTVAGTEYA</sequence>
<feature type="non-terminal residue" evidence="1">
    <location>
        <position position="434"/>
    </location>
</feature>
<comment type="caution">
    <text evidence="1">The sequence shown here is derived from an EMBL/GenBank/DDBJ whole genome shotgun (WGS) entry which is preliminary data.</text>
</comment>
<protein>
    <submittedName>
        <fullName evidence="1">Uncharacterized protein</fullName>
    </submittedName>
</protein>
<accession>A0A0F8ZE29</accession>
<proteinExistence type="predicted"/>
<dbReference type="EMBL" id="LAZR01048409">
    <property type="protein sequence ID" value="KKK91993.1"/>
    <property type="molecule type" value="Genomic_DNA"/>
</dbReference>
<evidence type="ECO:0000313" key="1">
    <source>
        <dbReference type="EMBL" id="KKK91993.1"/>
    </source>
</evidence>
<name>A0A0F8ZE29_9ZZZZ</name>
<gene>
    <name evidence="1" type="ORF">LCGC14_2707380</name>
</gene>
<dbReference type="AlphaFoldDB" id="A0A0F8ZE29"/>
<feature type="non-terminal residue" evidence="1">
    <location>
        <position position="1"/>
    </location>
</feature>
<reference evidence="1" key="1">
    <citation type="journal article" date="2015" name="Nature">
        <title>Complex archaea that bridge the gap between prokaryotes and eukaryotes.</title>
        <authorList>
            <person name="Spang A."/>
            <person name="Saw J.H."/>
            <person name="Jorgensen S.L."/>
            <person name="Zaremba-Niedzwiedzka K."/>
            <person name="Martijn J."/>
            <person name="Lind A.E."/>
            <person name="van Eijk R."/>
            <person name="Schleper C."/>
            <person name="Guy L."/>
            <person name="Ettema T.J."/>
        </authorList>
    </citation>
    <scope>NUCLEOTIDE SEQUENCE</scope>
</reference>
<organism evidence="1">
    <name type="scientific">marine sediment metagenome</name>
    <dbReference type="NCBI Taxonomy" id="412755"/>
    <lineage>
        <taxon>unclassified sequences</taxon>
        <taxon>metagenomes</taxon>
        <taxon>ecological metagenomes</taxon>
    </lineage>
</organism>